<organism evidence="1 2">
    <name type="scientific">Serratia rubidaea</name>
    <name type="common">Serratia marinorubra</name>
    <dbReference type="NCBI Taxonomy" id="61652"/>
    <lineage>
        <taxon>Bacteria</taxon>
        <taxon>Pseudomonadati</taxon>
        <taxon>Pseudomonadota</taxon>
        <taxon>Gammaproteobacteria</taxon>
        <taxon>Enterobacterales</taxon>
        <taxon>Yersiniaceae</taxon>
        <taxon>Serratia</taxon>
    </lineage>
</organism>
<comment type="caution">
    <text evidence="1">The sequence shown here is derived from an EMBL/GenBank/DDBJ whole genome shotgun (WGS) entry which is preliminary data.</text>
</comment>
<reference evidence="1 2" key="1">
    <citation type="submission" date="2020-11" db="EMBL/GenBank/DDBJ databases">
        <title>Enhanced detection system for hospital associated transmission using whole genome sequencing surveillance.</title>
        <authorList>
            <person name="Harrison L.H."/>
            <person name="Van Tyne D."/>
            <person name="Marsh J.W."/>
            <person name="Griffith M.P."/>
            <person name="Snyder D.J."/>
            <person name="Cooper V.S."/>
            <person name="Mustapha M."/>
        </authorList>
    </citation>
    <scope>NUCLEOTIDE SEQUENCE [LARGE SCALE GENOMIC DNA]</scope>
    <source>
        <strain evidence="1 2">SER00230</strain>
    </source>
</reference>
<dbReference type="EMBL" id="JADULK010000003">
    <property type="protein sequence ID" value="MBH1929749.1"/>
    <property type="molecule type" value="Genomic_DNA"/>
</dbReference>
<evidence type="ECO:0000313" key="2">
    <source>
        <dbReference type="Proteomes" id="UP000624159"/>
    </source>
</evidence>
<evidence type="ECO:0008006" key="3">
    <source>
        <dbReference type="Google" id="ProtNLM"/>
    </source>
</evidence>
<gene>
    <name evidence="1" type="ORF">I5U13_08765</name>
</gene>
<protein>
    <recommendedName>
        <fullName evidence="3">HEAT repeat domain-containing protein</fullName>
    </recommendedName>
</protein>
<dbReference type="Proteomes" id="UP000624159">
    <property type="component" value="Unassembled WGS sequence"/>
</dbReference>
<evidence type="ECO:0000313" key="1">
    <source>
        <dbReference type="EMBL" id="MBH1929749.1"/>
    </source>
</evidence>
<proteinExistence type="predicted"/>
<accession>A0ABS0MDX9</accession>
<sequence>MLNDKKNLILSLINNETSASELIDSYTGKYGQINICNELYNARAEKDSDAVDLFLYFGEIIKYRYDCIDLLNCLLIETWHRKHEELVRLLATYNSETSINSLFEVSLLKLDYLDYDEDHVLVDKCIRVLANIRTTESIEKIKKLSHSEKEAIRKSATKHLRRIRM</sequence>
<keyword evidence="2" id="KW-1185">Reference proteome</keyword>
<dbReference type="RefSeq" id="WP_197663602.1">
    <property type="nucleotide sequence ID" value="NZ_JADULK010000003.1"/>
</dbReference>
<name>A0ABS0MDX9_SERRU</name>